<gene>
    <name evidence="1" type="ORF">SAMN05216238_10961</name>
</gene>
<evidence type="ECO:0000313" key="1">
    <source>
        <dbReference type="EMBL" id="SFE16185.1"/>
    </source>
</evidence>
<dbReference type="EMBL" id="FOMR01000009">
    <property type="protein sequence ID" value="SFE16185.1"/>
    <property type="molecule type" value="Genomic_DNA"/>
</dbReference>
<dbReference type="OrthoDB" id="2890046at2"/>
<dbReference type="STRING" id="640948.SAMN05216238_10961"/>
<proteinExistence type="predicted"/>
<sequence>MFQDTFAAELATRIGSRVEVATDNNLIEGILSTVTADLVLVVEVNSGYGENTTLYLSIDAINFVRFPAAAA</sequence>
<accession>A0A1I1Y972</accession>
<protein>
    <recommendedName>
        <fullName evidence="3">DUF2642 domain-containing protein</fullName>
    </recommendedName>
</protein>
<keyword evidence="2" id="KW-1185">Reference proteome</keyword>
<evidence type="ECO:0000313" key="2">
    <source>
        <dbReference type="Proteomes" id="UP000199474"/>
    </source>
</evidence>
<name>A0A1I1Y972_9BACI</name>
<organism evidence="1 2">
    <name type="scientific">Lentibacillus persicus</name>
    <dbReference type="NCBI Taxonomy" id="640948"/>
    <lineage>
        <taxon>Bacteria</taxon>
        <taxon>Bacillati</taxon>
        <taxon>Bacillota</taxon>
        <taxon>Bacilli</taxon>
        <taxon>Bacillales</taxon>
        <taxon>Bacillaceae</taxon>
        <taxon>Lentibacillus</taxon>
    </lineage>
</organism>
<evidence type="ECO:0008006" key="3">
    <source>
        <dbReference type="Google" id="ProtNLM"/>
    </source>
</evidence>
<dbReference type="RefSeq" id="WP_090086055.1">
    <property type="nucleotide sequence ID" value="NZ_FOMR01000009.1"/>
</dbReference>
<dbReference type="Proteomes" id="UP000199474">
    <property type="component" value="Unassembled WGS sequence"/>
</dbReference>
<reference evidence="2" key="1">
    <citation type="submission" date="2016-10" db="EMBL/GenBank/DDBJ databases">
        <authorList>
            <person name="Varghese N."/>
            <person name="Submissions S."/>
        </authorList>
    </citation>
    <scope>NUCLEOTIDE SEQUENCE [LARGE SCALE GENOMIC DNA]</scope>
    <source>
        <strain evidence="2">DSM 22530</strain>
    </source>
</reference>
<dbReference type="AlphaFoldDB" id="A0A1I1Y972"/>